<dbReference type="PANTHER" id="PTHR11606">
    <property type="entry name" value="GLUTAMATE DEHYDROGENASE"/>
    <property type="match status" value="1"/>
</dbReference>
<feature type="region of interest" description="Disordered" evidence="4">
    <location>
        <begin position="375"/>
        <end position="410"/>
    </location>
</feature>
<gene>
    <name evidence="6" type="ORF">Daura_28735</name>
</gene>
<dbReference type="PANTHER" id="PTHR11606:SF13">
    <property type="entry name" value="GLUTAMATE DEHYDROGENASE 1, MITOCHONDRIAL"/>
    <property type="match status" value="1"/>
</dbReference>
<dbReference type="GO" id="GO:0006538">
    <property type="term" value="P:L-glutamate catabolic process"/>
    <property type="evidence" value="ECO:0007669"/>
    <property type="project" value="TreeGrafter"/>
</dbReference>
<dbReference type="OrthoDB" id="9803297at2"/>
<evidence type="ECO:0000256" key="4">
    <source>
        <dbReference type="SAM" id="MobiDB-lite"/>
    </source>
</evidence>
<comment type="similarity">
    <text evidence="1 3">Belongs to the Glu/Leu/Phe/Val dehydrogenases family.</text>
</comment>
<feature type="domain" description="Glutamate/phenylalanine/leucine/valine/L-tryptophan dehydrogenase C-terminal" evidence="5">
    <location>
        <begin position="153"/>
        <end position="378"/>
    </location>
</feature>
<accession>A0A9Q9M9J1</accession>
<dbReference type="SMART" id="SM00839">
    <property type="entry name" value="ELFV_dehydrog"/>
    <property type="match status" value="1"/>
</dbReference>
<evidence type="ECO:0000256" key="3">
    <source>
        <dbReference type="RuleBase" id="RU004417"/>
    </source>
</evidence>
<dbReference type="InterPro" id="IPR036291">
    <property type="entry name" value="NAD(P)-bd_dom_sf"/>
</dbReference>
<dbReference type="InterPro" id="IPR046346">
    <property type="entry name" value="Aminoacid_DH-like_N_sf"/>
</dbReference>
<name>A0A9Q9M9J1_9ACTN</name>
<dbReference type="GO" id="GO:0004352">
    <property type="term" value="F:glutamate dehydrogenase (NAD+) activity"/>
    <property type="evidence" value="ECO:0007669"/>
    <property type="project" value="TreeGrafter"/>
</dbReference>
<keyword evidence="2 3" id="KW-0560">Oxidoreductase</keyword>
<proteinExistence type="inferred from homology"/>
<dbReference type="Pfam" id="PF02812">
    <property type="entry name" value="ELFV_dehydrog_N"/>
    <property type="match status" value="1"/>
</dbReference>
<dbReference type="Pfam" id="PF00208">
    <property type="entry name" value="ELFV_dehydrog"/>
    <property type="match status" value="1"/>
</dbReference>
<dbReference type="Proteomes" id="UP001058003">
    <property type="component" value="Chromosome"/>
</dbReference>
<dbReference type="InterPro" id="IPR006095">
    <property type="entry name" value="Glu/Leu/Phe/Val/Trp_DH"/>
</dbReference>
<dbReference type="InterPro" id="IPR006097">
    <property type="entry name" value="Glu/Leu/Phe/Val/Trp_DH_dimer"/>
</dbReference>
<dbReference type="SUPFAM" id="SSF51735">
    <property type="entry name" value="NAD(P)-binding Rossmann-fold domains"/>
    <property type="match status" value="1"/>
</dbReference>
<evidence type="ECO:0000259" key="5">
    <source>
        <dbReference type="SMART" id="SM00839"/>
    </source>
</evidence>
<dbReference type="PRINTS" id="PR00082">
    <property type="entry name" value="GLFDHDRGNASE"/>
</dbReference>
<evidence type="ECO:0000256" key="1">
    <source>
        <dbReference type="ARBA" id="ARBA00006382"/>
    </source>
</evidence>
<dbReference type="Gene3D" id="3.40.50.720">
    <property type="entry name" value="NAD(P)-binding Rossmann-like Domain"/>
    <property type="match status" value="1"/>
</dbReference>
<evidence type="ECO:0000256" key="2">
    <source>
        <dbReference type="ARBA" id="ARBA00023002"/>
    </source>
</evidence>
<dbReference type="Gene3D" id="3.40.50.10860">
    <property type="entry name" value="Leucine Dehydrogenase, chain A, domain 1"/>
    <property type="match status" value="1"/>
</dbReference>
<evidence type="ECO:0000313" key="6">
    <source>
        <dbReference type="EMBL" id="UWZ50798.1"/>
    </source>
</evidence>
<organism evidence="6 7">
    <name type="scientific">Dactylosporangium aurantiacum</name>
    <dbReference type="NCBI Taxonomy" id="35754"/>
    <lineage>
        <taxon>Bacteria</taxon>
        <taxon>Bacillati</taxon>
        <taxon>Actinomycetota</taxon>
        <taxon>Actinomycetes</taxon>
        <taxon>Micromonosporales</taxon>
        <taxon>Micromonosporaceae</taxon>
        <taxon>Dactylosporangium</taxon>
    </lineage>
</organism>
<dbReference type="AlphaFoldDB" id="A0A9Q9M9J1"/>
<keyword evidence="7" id="KW-1185">Reference proteome</keyword>
<reference evidence="6" key="1">
    <citation type="submission" date="2021-04" db="EMBL/GenBank/DDBJ databases">
        <title>Dactylosporangium aurantiacum NRRL B-8018 full assembly.</title>
        <authorList>
            <person name="Hartkoorn R.C."/>
            <person name="Beaudoing E."/>
            <person name="Hot D."/>
        </authorList>
    </citation>
    <scope>NUCLEOTIDE SEQUENCE</scope>
    <source>
        <strain evidence="6">NRRL B-8018</strain>
    </source>
</reference>
<protein>
    <submittedName>
        <fullName evidence="6">Glu/Leu/Phe/Val dehydrogenase</fullName>
    </submittedName>
</protein>
<evidence type="ECO:0000313" key="7">
    <source>
        <dbReference type="Proteomes" id="UP001058003"/>
    </source>
</evidence>
<dbReference type="InterPro" id="IPR006096">
    <property type="entry name" value="Glu/Leu/Phe/Val/Trp_DH_C"/>
</dbReference>
<dbReference type="SUPFAM" id="SSF53223">
    <property type="entry name" value="Aminoacid dehydrogenase-like, N-terminal domain"/>
    <property type="match status" value="1"/>
</dbReference>
<sequence>MSNVLHYTDPINGCSGFLVYDRADCRLAAGGCRMQPGLTVDTLRSLAARMTLKQRVLGTNVDGAKCGIDHDPRAADADAVLRRFLAWLGHELRLRYSMGCDMGTRFERLERLAAEVGIPSVKYAVRTAQELTDEEFQRRMAILDAPVRTRTVGQRRAGHALAHAALAAARADGRPARGLRVGLQGFGNLGRAAAESLAEAGATVSAVADEHGCAVQPGGLDVRRMLATDQSLPVPALLATARGKPAQALFDLPVDVLVLAAGADAMTGQQAAALPVPVVVVGANCGLSAAAEQILHERGVLVIPDFIGGVGGSASMEALFGPAVTPSPAEVLDLVGNLVTELVSDIVEHARRTGLPTGRVAANIAAAARVSPDHRPYGHSPYLTARRPPRGNRVAAAAHRRTAEQTGEAR</sequence>
<dbReference type="EMBL" id="CP073767">
    <property type="protein sequence ID" value="UWZ50798.1"/>
    <property type="molecule type" value="Genomic_DNA"/>
</dbReference>
<feature type="compositionally biased region" description="Basic and acidic residues" evidence="4">
    <location>
        <begin position="401"/>
        <end position="410"/>
    </location>
</feature>
<dbReference type="KEGG" id="daur:Daura_28735"/>